<gene>
    <name evidence="2" type="ORF">QYM36_002932</name>
</gene>
<dbReference type="PANTHER" id="PTHR47272">
    <property type="entry name" value="DDE_TNP_1_7 DOMAIN-CONTAINING PROTEIN"/>
    <property type="match status" value="1"/>
</dbReference>
<reference evidence="2" key="1">
    <citation type="submission" date="2023-07" db="EMBL/GenBank/DDBJ databases">
        <title>Chromosome-level genome assembly of Artemia franciscana.</title>
        <authorList>
            <person name="Jo E."/>
        </authorList>
    </citation>
    <scope>NUCLEOTIDE SEQUENCE</scope>
    <source>
        <tissue evidence="2">Whole body</tissue>
    </source>
</reference>
<dbReference type="Proteomes" id="UP001187531">
    <property type="component" value="Unassembled WGS sequence"/>
</dbReference>
<dbReference type="EMBL" id="JAVRJZ010000005">
    <property type="protein sequence ID" value="KAK2722558.1"/>
    <property type="molecule type" value="Genomic_DNA"/>
</dbReference>
<dbReference type="PANTHER" id="PTHR47272:SF2">
    <property type="entry name" value="PIGGYBAC TRANSPOSABLE ELEMENT-DERIVED PROTEIN 3-LIKE"/>
    <property type="match status" value="1"/>
</dbReference>
<dbReference type="Pfam" id="PF13843">
    <property type="entry name" value="DDE_Tnp_1_7"/>
    <property type="match status" value="1"/>
</dbReference>
<dbReference type="InterPro" id="IPR029526">
    <property type="entry name" value="PGBD"/>
</dbReference>
<proteinExistence type="predicted"/>
<name>A0AA88I4C8_ARTSF</name>
<evidence type="ECO:0000259" key="1">
    <source>
        <dbReference type="Pfam" id="PF13843"/>
    </source>
</evidence>
<feature type="domain" description="PiggyBac transposable element-derived protein" evidence="1">
    <location>
        <begin position="39"/>
        <end position="140"/>
    </location>
</feature>
<organism evidence="2 3">
    <name type="scientific">Artemia franciscana</name>
    <name type="common">Brine shrimp</name>
    <name type="synonym">Artemia sanfranciscana</name>
    <dbReference type="NCBI Taxonomy" id="6661"/>
    <lineage>
        <taxon>Eukaryota</taxon>
        <taxon>Metazoa</taxon>
        <taxon>Ecdysozoa</taxon>
        <taxon>Arthropoda</taxon>
        <taxon>Crustacea</taxon>
        <taxon>Branchiopoda</taxon>
        <taxon>Anostraca</taxon>
        <taxon>Artemiidae</taxon>
        <taxon>Artemia</taxon>
    </lineage>
</organism>
<accession>A0AA88I4C8</accession>
<sequence>MTSKFTKAVELWKLGPSVLVCCYELLRSLEPKTGPKIFLKEIGYDCVGTIHQNRLAGCELMGEKEMKRFRMGHVEWGVEELTEVCLVRWYNNKVVTLVSNYVAIEPKDTCRRWDLSEKKYVEIKRPAVIKEYNKYMGGVD</sequence>
<keyword evidence="3" id="KW-1185">Reference proteome</keyword>
<dbReference type="AlphaFoldDB" id="A0AA88I4C8"/>
<comment type="caution">
    <text evidence="2">The sequence shown here is derived from an EMBL/GenBank/DDBJ whole genome shotgun (WGS) entry which is preliminary data.</text>
</comment>
<evidence type="ECO:0000313" key="3">
    <source>
        <dbReference type="Proteomes" id="UP001187531"/>
    </source>
</evidence>
<evidence type="ECO:0000313" key="2">
    <source>
        <dbReference type="EMBL" id="KAK2722558.1"/>
    </source>
</evidence>
<protein>
    <recommendedName>
        <fullName evidence="1">PiggyBac transposable element-derived protein domain-containing protein</fullName>
    </recommendedName>
</protein>